<dbReference type="Pfam" id="PF07534">
    <property type="entry name" value="TLD"/>
    <property type="match status" value="1"/>
</dbReference>
<name>A0A7R7VQA3_ASPCH</name>
<keyword evidence="3" id="KW-1185">Reference proteome</keyword>
<dbReference type="KEGG" id="ache:ACHE_50058A"/>
<dbReference type="GeneID" id="66983218"/>
<dbReference type="RefSeq" id="XP_043137382.1">
    <property type="nucleotide sequence ID" value="XM_043279732.1"/>
</dbReference>
<reference evidence="2" key="2">
    <citation type="submission" date="2021-02" db="EMBL/GenBank/DDBJ databases">
        <title>Aspergillus chevalieri M1 genome sequence.</title>
        <authorList>
            <person name="Kadooka C."/>
            <person name="Mori K."/>
            <person name="Futagami T."/>
        </authorList>
    </citation>
    <scope>NUCLEOTIDE SEQUENCE</scope>
    <source>
        <strain evidence="2">M1</strain>
    </source>
</reference>
<protein>
    <recommendedName>
        <fullName evidence="1">TLDc domain-containing protein</fullName>
    </recommendedName>
</protein>
<evidence type="ECO:0000313" key="2">
    <source>
        <dbReference type="EMBL" id="BCR88860.1"/>
    </source>
</evidence>
<proteinExistence type="predicted"/>
<sequence length="524" mass="59192">MDDLQGWYERVDELAAKGLLTPDGILKGINQNVLIWCALNEETEMPHLCKVFDSLASEKNGTKILTQSAFLSFLEATGFLPPPLREAGALVYRSLLYLSQYPLYLSIPEALTYEEFMRAVAWIRPRKSRHIYDAGQDGRSRSPADSRRQLFQSFATTRDGRSIPFDAVHARKQAEQRAFDFTGADCAHTCRQFAATNYDDDGDEMFHDILDVLYSVQPKEIGWRSPPRDSFRPVARKLVREERVHHLSIPQNEFQSVVKLLVATYFGKPRVSVEQLADLDHVVDCIVRPVIQRPNIGITWDMFDQAVGNGMPLLMEGLQRLLGPFYRDPEDNDIIISLPQPGKVATLPVLAQMSSLGVFSWWFVSVKPPKSYDVSAPTITASALADDLDTLPNAAIALLVSGKNSQTGEKTAFGYYIPDPEFKEVQKFLFQLSPIQDAFRGNNTRSGRELDRGELVFGQKGNGVSMVLQQDLKKAIVSHSISGQHEPMYPATAWRGDWRVEIEVEDIEVWTEQQPEYDDEDEEE</sequence>
<evidence type="ECO:0000313" key="3">
    <source>
        <dbReference type="Proteomes" id="UP000637239"/>
    </source>
</evidence>
<evidence type="ECO:0000259" key="1">
    <source>
        <dbReference type="Pfam" id="PF07534"/>
    </source>
</evidence>
<gene>
    <name evidence="2" type="ORF">ACHE_50058A</name>
</gene>
<dbReference type="Proteomes" id="UP000637239">
    <property type="component" value="Chromosome 5"/>
</dbReference>
<dbReference type="InterPro" id="IPR006571">
    <property type="entry name" value="TLDc_dom"/>
</dbReference>
<accession>A0A7R7VQA3</accession>
<organism evidence="2 3">
    <name type="scientific">Aspergillus chevalieri</name>
    <name type="common">Eurotium chevalieri</name>
    <dbReference type="NCBI Taxonomy" id="182096"/>
    <lineage>
        <taxon>Eukaryota</taxon>
        <taxon>Fungi</taxon>
        <taxon>Dikarya</taxon>
        <taxon>Ascomycota</taxon>
        <taxon>Pezizomycotina</taxon>
        <taxon>Eurotiomycetes</taxon>
        <taxon>Eurotiomycetidae</taxon>
        <taxon>Eurotiales</taxon>
        <taxon>Aspergillaceae</taxon>
        <taxon>Aspergillus</taxon>
        <taxon>Aspergillus subgen. Aspergillus</taxon>
    </lineage>
</organism>
<dbReference type="AlphaFoldDB" id="A0A7R7VQA3"/>
<reference evidence="2" key="1">
    <citation type="submission" date="2021-01" db="EMBL/GenBank/DDBJ databases">
        <authorList>
            <consortium name="Aspergillus chevalieri M1 genome sequencing consortium"/>
            <person name="Kazuki M."/>
            <person name="Futagami T."/>
        </authorList>
    </citation>
    <scope>NUCLEOTIDE SEQUENCE</scope>
    <source>
        <strain evidence="2">M1</strain>
    </source>
</reference>
<dbReference type="EMBL" id="AP024420">
    <property type="protein sequence ID" value="BCR88860.1"/>
    <property type="molecule type" value="Genomic_DNA"/>
</dbReference>
<feature type="domain" description="TLDc" evidence="1">
    <location>
        <begin position="397"/>
        <end position="511"/>
    </location>
</feature>